<sequence>MTKKSQSRKKLLATLRESLATATPVRIQRAVEPEEVLQGMVLELSEEWVLLADIRDGAYLDGYRVLRLTDLVQAEPETTFLPFLHQHNAWPPARPSTGFALLDPRTIITDAVSATGVVCVYREAKRPGKLLIGVPVEWRKNSLWLLPITPQCRWEQRMDEVRLKDVTQVSFGGDYETAVLEVAGLKPPRTHPVPDPA</sequence>
<dbReference type="RefSeq" id="WP_156269708.1">
    <property type="nucleotide sequence ID" value="NZ_WOGU01000009.1"/>
</dbReference>
<keyword evidence="2" id="KW-1185">Reference proteome</keyword>
<dbReference type="Proteomes" id="UP000436989">
    <property type="component" value="Unassembled WGS sequence"/>
</dbReference>
<protein>
    <submittedName>
        <fullName evidence="1">Uncharacterized protein</fullName>
    </submittedName>
</protein>
<accession>A0A6N8GSK5</accession>
<dbReference type="AlphaFoldDB" id="A0A6N8GSK5"/>
<dbReference type="EMBL" id="WOGU01000009">
    <property type="protein sequence ID" value="MUN63814.1"/>
    <property type="molecule type" value="Genomic_DNA"/>
</dbReference>
<evidence type="ECO:0000313" key="1">
    <source>
        <dbReference type="EMBL" id="MUN63814.1"/>
    </source>
</evidence>
<gene>
    <name evidence="1" type="ORF">GMA12_11805</name>
</gene>
<proteinExistence type="predicted"/>
<reference evidence="1 2" key="1">
    <citation type="submission" date="2019-12" db="EMBL/GenBank/DDBJ databases">
        <authorList>
            <person name="Shi Y."/>
        </authorList>
    </citation>
    <scope>NUCLEOTIDE SEQUENCE [LARGE SCALE GENOMIC DNA]</scope>
    <source>
        <strain evidence="1 2">JCM 17929</strain>
    </source>
</reference>
<name>A0A6N8GSK5_9MICC</name>
<organism evidence="1 2">
    <name type="scientific">Kocuria sediminis</name>
    <dbReference type="NCBI Taxonomy" id="1038857"/>
    <lineage>
        <taxon>Bacteria</taxon>
        <taxon>Bacillati</taxon>
        <taxon>Actinomycetota</taxon>
        <taxon>Actinomycetes</taxon>
        <taxon>Micrococcales</taxon>
        <taxon>Micrococcaceae</taxon>
        <taxon>Kocuria</taxon>
    </lineage>
</organism>
<evidence type="ECO:0000313" key="2">
    <source>
        <dbReference type="Proteomes" id="UP000436989"/>
    </source>
</evidence>
<comment type="caution">
    <text evidence="1">The sequence shown here is derived from an EMBL/GenBank/DDBJ whole genome shotgun (WGS) entry which is preliminary data.</text>
</comment>